<dbReference type="Gene3D" id="3.40.50.300">
    <property type="entry name" value="P-loop containing nucleotide triphosphate hydrolases"/>
    <property type="match status" value="2"/>
</dbReference>
<dbReference type="InterPro" id="IPR006697">
    <property type="entry name" value="RecC"/>
</dbReference>
<gene>
    <name evidence="10 12" type="primary">recC</name>
    <name evidence="12" type="ORF">AB162_493</name>
</gene>
<dbReference type="GO" id="GO:0003677">
    <property type="term" value="F:DNA binding"/>
    <property type="evidence" value="ECO:0007669"/>
    <property type="project" value="UniProtKB-UniRule"/>
</dbReference>
<dbReference type="CDD" id="cd22353">
    <property type="entry name" value="RecC_C-like"/>
    <property type="match status" value="1"/>
</dbReference>
<comment type="similarity">
    <text evidence="10">Belongs to the RecC family.</text>
</comment>
<evidence type="ECO:0000256" key="5">
    <source>
        <dbReference type="ARBA" id="ARBA00022806"/>
    </source>
</evidence>
<evidence type="ECO:0000256" key="7">
    <source>
        <dbReference type="ARBA" id="ARBA00022840"/>
    </source>
</evidence>
<dbReference type="Gene3D" id="1.10.10.160">
    <property type="match status" value="1"/>
</dbReference>
<dbReference type="Proteomes" id="UP000056466">
    <property type="component" value="Chromosome"/>
</dbReference>
<dbReference type="EMBL" id="CP011787">
    <property type="protein sequence ID" value="AKZ66076.1"/>
    <property type="molecule type" value="Genomic_DNA"/>
</dbReference>
<dbReference type="GO" id="GO:0000724">
    <property type="term" value="P:double-strand break repair via homologous recombination"/>
    <property type="evidence" value="ECO:0007669"/>
    <property type="project" value="UniProtKB-UniRule"/>
</dbReference>
<evidence type="ECO:0000313" key="13">
    <source>
        <dbReference type="Proteomes" id="UP000056466"/>
    </source>
</evidence>
<dbReference type="NCBIfam" id="TIGR01450">
    <property type="entry name" value="recC"/>
    <property type="match status" value="1"/>
</dbReference>
<sequence>MIFMLTIYHSNKLDLLKNIAVRLISQCKLPDPLQQELILVNSYCMAQWIQMELACSFDIAANINFYLPANFIWKIYNCLLPDFNIEKLLSKSAMTWRIMKIMQRLYNTSDFNLIRESIKEDIDKRKQFHFAISVADLFDQYLIFRPDWLEIWLHGKQLVNLGDHQRWQAKLWQALIEDIFSTKTKFLHFDNLYQSLLKTIQNSDARRRLIGLPERIFIFGLPSLPPLYMKIINLLGNYIDIHLMFINPYRNDRIKIDSNTCLKLNNQIEPNIGNPLLKSWGKLGRDTISIFSKLKNVHNVEDFLEFSSGEECLLSVVQRDILEDYSLLNNKKRLLQPKDRSISIHVCHSPQREIEVLHDNLLYMIAENKDISPREVIVMVADIDIYAPAINAVFGNATEERYLPFSIYDYRVKNFHPVLKVFLSLLKLPFSRCTSEEILALLDIPALAARFSMSKKNINLLGQWIAESGIRWGLDDDMLSDLMFPAATGQQHTWQFGLHRMLLGYAMDKNSGTWQDILPYNESSGLIAELIGKLAELLVVLRRWRNYLIQSRPLNQWLTSASDIINDFFISTIDIETEAALTLVVNHWQQMLQFSLESNYDEPVSIILLHDELTMRLAQEGISKSFFLGKINFCTMMPMRSIPFKIVCLLGMNDGVYPHTTIFPVSFDLIAQHPRLGDSNRRDEDRYIFLEALLSAKYYFYISFIGTKIQDNSSCYPSVLVSELTNYITQSFYLSGDEQLKEQTIVRNIRNYLWQLHSRMPFAPENFITDSENQSYSKEWFLAAKAAANVANANNHYQKPQYAFISSLSSMQEEIIVLDDLKNFYKHTVRTFFQKRLAIWLDQEQQYIIPDTEPFQITDLNNFNIKEKILNTLIEKNNIEIIYQQVRTAGMLSYGAFGKIYWKKECNSMMKLAANIRLFILPKFFSQEVKLTIGKTDLIGWLPRVQNNGLLRWRPSAIYINDGLQLWIEHLAYCAIGGHGDSRLFGTNGYWHFSVLSEEEAKNYLLTLVNGYWQGMSEPLLLLNRSGGAWLNHCFNRNTNNIDWNKQIQQEAKDKMIQSWKGDKFFYGEKRDPYLQLLIRKLNKEHITAIIQAAESYFMPILKHNNIASYF</sequence>
<dbReference type="GO" id="GO:0005524">
    <property type="term" value="F:ATP binding"/>
    <property type="evidence" value="ECO:0007669"/>
    <property type="project" value="UniProtKB-UniRule"/>
</dbReference>
<dbReference type="Pfam" id="PF17946">
    <property type="entry name" value="RecC_C"/>
    <property type="match status" value="1"/>
</dbReference>
<keyword evidence="8 10" id="KW-0238">DNA-binding</keyword>
<dbReference type="InterPro" id="IPR041500">
    <property type="entry name" value="RecC_C"/>
</dbReference>
<accession>A0A0K2BL21</accession>
<dbReference type="InterPro" id="IPR027417">
    <property type="entry name" value="P-loop_NTPase"/>
</dbReference>
<dbReference type="GO" id="GO:0003678">
    <property type="term" value="F:DNA helicase activity"/>
    <property type="evidence" value="ECO:0007669"/>
    <property type="project" value="UniProtKB-UniRule"/>
</dbReference>
<dbReference type="PANTHER" id="PTHR30591:SF1">
    <property type="entry name" value="RECBCD ENZYME SUBUNIT RECC"/>
    <property type="match status" value="1"/>
</dbReference>
<evidence type="ECO:0000256" key="8">
    <source>
        <dbReference type="ARBA" id="ARBA00023125"/>
    </source>
</evidence>
<reference evidence="12 13" key="1">
    <citation type="submission" date="2015-06" db="EMBL/GenBank/DDBJ databases">
        <title>Lineage-specific patterns of genome deterioration in obligate symbionts.</title>
        <authorList>
            <person name="Bennett G.M."/>
            <person name="McCutcheon J.P."/>
            <person name="McDonald B.R."/>
            <person name="Moran N.A."/>
        </authorList>
    </citation>
    <scope>NUCLEOTIDE SEQUENCE [LARGE SCALE GENOMIC DNA]</scope>
    <source>
        <strain evidence="12 13">B-GSS</strain>
    </source>
</reference>
<dbReference type="SUPFAM" id="SSF52540">
    <property type="entry name" value="P-loop containing nucleoside triphosphate hydrolases"/>
    <property type="match status" value="2"/>
</dbReference>
<dbReference type="AlphaFoldDB" id="A0A0K2BL21"/>
<proteinExistence type="inferred from homology"/>
<dbReference type="KEGG" id="bcig:AB162_493"/>
<keyword evidence="13" id="KW-1185">Reference proteome</keyword>
<organism evidence="12 13">
    <name type="scientific">Candidatus Palibaumannia cicadellinicola</name>
    <dbReference type="NCBI Taxonomy" id="186490"/>
    <lineage>
        <taxon>Bacteria</taxon>
        <taxon>Pseudomonadati</taxon>
        <taxon>Pseudomonadota</taxon>
        <taxon>Gammaproteobacteria</taxon>
        <taxon>Candidatus Palibaumannia</taxon>
    </lineage>
</organism>
<dbReference type="Gene3D" id="1.10.10.990">
    <property type="match status" value="1"/>
</dbReference>
<protein>
    <recommendedName>
        <fullName evidence="10">RecBCD enzyme subunit RecC</fullName>
    </recommendedName>
    <alternativeName>
        <fullName evidence="10">Exonuclease V subunit RecC</fullName>
        <shortName evidence="10">ExoV subunit RecC</shortName>
    </alternativeName>
    <alternativeName>
        <fullName evidence="10">Helicase/nuclease RecBCD subunit RecC</fullName>
    </alternativeName>
</protein>
<keyword evidence="2 10" id="KW-0547">Nucleotide-binding</keyword>
<evidence type="ECO:0000256" key="2">
    <source>
        <dbReference type="ARBA" id="ARBA00022741"/>
    </source>
</evidence>
<dbReference type="PIRSF" id="PIRSF000980">
    <property type="entry name" value="RecC"/>
    <property type="match status" value="1"/>
</dbReference>
<dbReference type="HAMAP" id="MF_01486">
    <property type="entry name" value="RecC"/>
    <property type="match status" value="1"/>
</dbReference>
<dbReference type="InterPro" id="IPR011335">
    <property type="entry name" value="Restrct_endonuc-II-like"/>
</dbReference>
<keyword evidence="9 10" id="KW-0234">DNA repair</keyword>
<evidence type="ECO:0000256" key="4">
    <source>
        <dbReference type="ARBA" id="ARBA00022801"/>
    </source>
</evidence>
<dbReference type="SUPFAM" id="SSF52980">
    <property type="entry name" value="Restriction endonuclease-like"/>
    <property type="match status" value="1"/>
</dbReference>
<dbReference type="InterPro" id="IPR013986">
    <property type="entry name" value="DExx_box_DNA_helicase_dom_sf"/>
</dbReference>
<keyword evidence="4 10" id="KW-0378">Hydrolase</keyword>
<dbReference type="Pfam" id="PF04257">
    <property type="entry name" value="Exonuc_V_gamma"/>
    <property type="match status" value="1"/>
</dbReference>
<comment type="miscellaneous">
    <text evidence="10">In the RecBCD complex, RecB has a slow 3'-5' helicase, an exonuclease activity and loads RecA onto ssDNA, RecD has a fast 5'-3' helicase activity, while RecC stimulates the ATPase and processivity of the RecB helicase and contributes to recognition of the Chi site.</text>
</comment>
<keyword evidence="1 10" id="KW-0540">Nuclease</keyword>
<evidence type="ECO:0000256" key="3">
    <source>
        <dbReference type="ARBA" id="ARBA00022763"/>
    </source>
</evidence>
<keyword evidence="5 10" id="KW-0347">Helicase</keyword>
<evidence type="ECO:0000256" key="9">
    <source>
        <dbReference type="ARBA" id="ARBA00023204"/>
    </source>
</evidence>
<evidence type="ECO:0000313" key="12">
    <source>
        <dbReference type="EMBL" id="AKZ66076.1"/>
    </source>
</evidence>
<dbReference type="GO" id="GO:0008854">
    <property type="term" value="F:exodeoxyribonuclease V activity"/>
    <property type="evidence" value="ECO:0007669"/>
    <property type="project" value="InterPro"/>
</dbReference>
<evidence type="ECO:0000256" key="10">
    <source>
        <dbReference type="HAMAP-Rule" id="MF_01486"/>
    </source>
</evidence>
<comment type="function">
    <text evidence="10">A helicase/nuclease that prepares dsDNA breaks (DSB) for recombinational DNA repair. Binds to DSBs and unwinds DNA via a highly rapid and processive ATP-dependent bidirectional helicase activity. Unwinds dsDNA until it encounters a Chi (crossover hotspot instigator) sequence from the 3' direction. Cuts ssDNA a few nucleotides 3' to the Chi site. The properties and activities of the enzyme are changed at Chi. The Chi-altered holoenzyme produces a long 3'-ssDNA overhang and facilitates RecA-binding to the ssDNA for homologous DNA recombination and repair. Holoenzyme degrades any linearized DNA that is unable to undergo homologous recombination. In the holoenzyme this subunit recognizes the wild-type Chi sequence, and when added to isolated RecB increases its ATP-dependent helicase processivity.</text>
</comment>
<evidence type="ECO:0000256" key="6">
    <source>
        <dbReference type="ARBA" id="ARBA00022839"/>
    </source>
</evidence>
<dbReference type="PANTHER" id="PTHR30591">
    <property type="entry name" value="RECBCD ENZYME SUBUNIT RECC"/>
    <property type="match status" value="1"/>
</dbReference>
<dbReference type="PATRIC" id="fig|186490.8.peg.464"/>
<evidence type="ECO:0000259" key="11">
    <source>
        <dbReference type="Pfam" id="PF17946"/>
    </source>
</evidence>
<dbReference type="Gene3D" id="3.40.50.10930">
    <property type="match status" value="1"/>
</dbReference>
<evidence type="ECO:0000256" key="1">
    <source>
        <dbReference type="ARBA" id="ARBA00022722"/>
    </source>
</evidence>
<keyword evidence="7 10" id="KW-0067">ATP-binding</keyword>
<dbReference type="GO" id="GO:0009338">
    <property type="term" value="C:exodeoxyribonuclease V complex"/>
    <property type="evidence" value="ECO:0007669"/>
    <property type="project" value="InterPro"/>
</dbReference>
<comment type="subunit">
    <text evidence="10">Heterotrimer of RecB, RecC and RecD. All subunits contribute to DNA-binding.</text>
</comment>
<name>A0A0K2BL21_9GAMM</name>
<keyword evidence="6 10" id="KW-0269">Exonuclease</keyword>
<feature type="domain" description="RecC C-terminal" evidence="11">
    <location>
        <begin position="816"/>
        <end position="1033"/>
    </location>
</feature>
<keyword evidence="3 10" id="KW-0227">DNA damage</keyword>